<sequence>MGLFGKRKIQGDELLNYLDYLGEEWKLKAFQEKEAGIYTAALDSYNPKNSKDTEALEGLLNAANRLALSAAELLRRKDAISSVPDQATSLFFAWHASYVDYLAWTVAQAEAMEDKLDGKVPDTTTVKELQTKSEASQAAADAEEQKLLKLLGFTEADMQQLLDRVNQSIEQDRWQPRNLSPRTKRR</sequence>
<dbReference type="RefSeq" id="WP_338737416.1">
    <property type="nucleotide sequence ID" value="NZ_CP146612.1"/>
</dbReference>
<keyword evidence="2" id="KW-1185">Reference proteome</keyword>
<evidence type="ECO:0000313" key="1">
    <source>
        <dbReference type="EMBL" id="WWX25276.1"/>
    </source>
</evidence>
<accession>A0ABZ2J814</accession>
<reference evidence="1 2" key="1">
    <citation type="submission" date="2024-03" db="EMBL/GenBank/DDBJ databases">
        <title>A Dehalogenimonas Isolated from Estuarine Sediments Dihaloeliminates Chlorinated Alkanes.</title>
        <authorList>
            <person name="Yang Y."/>
            <person name="Wang H."/>
        </authorList>
    </citation>
    <scope>NUCLEOTIDE SEQUENCE [LARGE SCALE GENOMIC DNA]</scope>
    <source>
        <strain evidence="1 2">W</strain>
    </source>
</reference>
<evidence type="ECO:0000313" key="2">
    <source>
        <dbReference type="Proteomes" id="UP001375370"/>
    </source>
</evidence>
<gene>
    <name evidence="1" type="ORF">V8247_08465</name>
</gene>
<dbReference type="EMBL" id="CP146612">
    <property type="protein sequence ID" value="WWX25276.1"/>
    <property type="molecule type" value="Genomic_DNA"/>
</dbReference>
<protein>
    <submittedName>
        <fullName evidence="1">Uncharacterized protein</fullName>
    </submittedName>
</protein>
<proteinExistence type="predicted"/>
<organism evidence="1 2">
    <name type="scientific">Candidatus Dehalogenimonas loeffleri</name>
    <dbReference type="NCBI Taxonomy" id="3127115"/>
    <lineage>
        <taxon>Bacteria</taxon>
        <taxon>Bacillati</taxon>
        <taxon>Chloroflexota</taxon>
        <taxon>Dehalococcoidia</taxon>
        <taxon>Dehalococcoidales</taxon>
        <taxon>Dehalococcoidaceae</taxon>
        <taxon>Dehalogenimonas</taxon>
    </lineage>
</organism>
<name>A0ABZ2J814_9CHLR</name>
<dbReference type="Proteomes" id="UP001375370">
    <property type="component" value="Chromosome"/>
</dbReference>